<dbReference type="STRING" id="1114856.GCA_000383975_04162"/>
<dbReference type="Proteomes" id="UP000011599">
    <property type="component" value="Unassembled WGS sequence"/>
</dbReference>
<comment type="caution">
    <text evidence="2">The sequence shown here is derived from an EMBL/GenBank/DDBJ whole genome shotgun (WGS) entry which is preliminary data.</text>
</comment>
<feature type="domain" description="DUF4350" evidence="1">
    <location>
        <begin position="44"/>
        <end position="252"/>
    </location>
</feature>
<sequence>MKPIAWLHDGGGIDWPRALLVALTLSVLVVVVAVGATSTAAFGPYNPSWDGTSDLRDEIDAEPGVESKLIRETDRYATGDPNGTVAFVIAPDEPYTGTDADRVQEFVDSGGTLVVLENFGPSGNDLLTEVNAEARVDGELLRDEEEYFRGPTMPVATGVENHTLTGDAEQLTLNYASAVEPGDATVLVRTSAYAYRDTNRDGELSDGEDLAAYPVATVEDVDDGQVVVVGDPSLAVNAMLDEPDNKAFLHGLYADADQVLIDLSHTEEVPPLVAAVLTLREIPLVQLLVGAVGIGAVAVGSRRDCGAMVGWIRTTTMRRLGRYTSGDEPSVKPILELDDEQRAAVLRRRHPEWDEQRLQRVIAALNRDGSKRADE</sequence>
<proteinExistence type="predicted"/>
<accession>L9VKV1</accession>
<reference evidence="2 3" key="1">
    <citation type="journal article" date="2014" name="PLoS Genet.">
        <title>Phylogenetically driven sequencing of extremely halophilic archaea reveals strategies for static and dynamic osmo-response.</title>
        <authorList>
            <person name="Becker E.A."/>
            <person name="Seitzer P.M."/>
            <person name="Tritt A."/>
            <person name="Larsen D."/>
            <person name="Krusor M."/>
            <person name="Yao A.I."/>
            <person name="Wu D."/>
            <person name="Madern D."/>
            <person name="Eisen J.A."/>
            <person name="Darling A.E."/>
            <person name="Facciotti M.T."/>
        </authorList>
    </citation>
    <scope>NUCLEOTIDE SEQUENCE [LARGE SCALE GENOMIC DNA]</scope>
    <source>
        <strain evidence="2 3">GA33</strain>
    </source>
</reference>
<dbReference type="EMBL" id="AOHW01000045">
    <property type="protein sequence ID" value="ELY37696.1"/>
    <property type="molecule type" value="Genomic_DNA"/>
</dbReference>
<protein>
    <recommendedName>
        <fullName evidence="1">DUF4350 domain-containing protein</fullName>
    </recommendedName>
</protein>
<dbReference type="AlphaFoldDB" id="L9VKV1"/>
<evidence type="ECO:0000313" key="2">
    <source>
        <dbReference type="EMBL" id="ELY37696.1"/>
    </source>
</evidence>
<organism evidence="2 3">
    <name type="scientific">Natronorubrum tibetense GA33</name>
    <dbReference type="NCBI Taxonomy" id="1114856"/>
    <lineage>
        <taxon>Archaea</taxon>
        <taxon>Methanobacteriati</taxon>
        <taxon>Methanobacteriota</taxon>
        <taxon>Stenosarchaea group</taxon>
        <taxon>Halobacteria</taxon>
        <taxon>Halobacteriales</taxon>
        <taxon>Natrialbaceae</taxon>
        <taxon>Natronorubrum</taxon>
    </lineage>
</organism>
<dbReference type="eggNOG" id="arCOG01314">
    <property type="taxonomic scope" value="Archaea"/>
</dbReference>
<evidence type="ECO:0000259" key="1">
    <source>
        <dbReference type="Pfam" id="PF14258"/>
    </source>
</evidence>
<evidence type="ECO:0000313" key="3">
    <source>
        <dbReference type="Proteomes" id="UP000011599"/>
    </source>
</evidence>
<dbReference type="RefSeq" id="WP_006092001.1">
    <property type="nucleotide sequence ID" value="NZ_AOHW01000045.1"/>
</dbReference>
<dbReference type="PATRIC" id="fig|1114856.3.peg.4007"/>
<gene>
    <name evidence="2" type="ORF">C496_19350</name>
</gene>
<dbReference type="OrthoDB" id="372296at2157"/>
<dbReference type="InterPro" id="IPR025646">
    <property type="entry name" value="DUF4350"/>
</dbReference>
<dbReference type="Pfam" id="PF14258">
    <property type="entry name" value="DUF4350"/>
    <property type="match status" value="1"/>
</dbReference>
<keyword evidence="3" id="KW-1185">Reference proteome</keyword>
<name>L9VKV1_9EURY</name>